<feature type="transmembrane region" description="Helical" evidence="1">
    <location>
        <begin position="31"/>
        <end position="48"/>
    </location>
</feature>
<keyword evidence="1" id="KW-0472">Membrane</keyword>
<evidence type="ECO:0000313" key="2">
    <source>
        <dbReference type="EMBL" id="SCY38816.1"/>
    </source>
</evidence>
<name>A0A0P9GLL6_9GAMM</name>
<keyword evidence="1" id="KW-1133">Transmembrane helix</keyword>
<dbReference type="STRING" id="381306.AN478_04040"/>
<feature type="transmembrane region" description="Helical" evidence="1">
    <location>
        <begin position="60"/>
        <end position="80"/>
    </location>
</feature>
<gene>
    <name evidence="2" type="ORF">SAMN05661077_1970</name>
</gene>
<accession>A0A0P9GLL6</accession>
<keyword evidence="3" id="KW-1185">Reference proteome</keyword>
<dbReference type="AlphaFoldDB" id="A0A0P9GLL6"/>
<keyword evidence="1" id="KW-0812">Transmembrane</keyword>
<dbReference type="RefSeq" id="WP_054965336.1">
    <property type="nucleotide sequence ID" value="NZ_FMUN01000005.1"/>
</dbReference>
<protein>
    <submittedName>
        <fullName evidence="2">Multicomponent Na+:H+ antiporter subunit F</fullName>
    </submittedName>
</protein>
<evidence type="ECO:0000313" key="3">
    <source>
        <dbReference type="Proteomes" id="UP000183104"/>
    </source>
</evidence>
<sequence>MIAEGPALLLLLISSIGLVRLVYGPGPVDRMLVALLLGTTGAGVVLLLSLGEGAADARTVALVLVLLAAISGVAFVRRYVAAEPEEDPDD</sequence>
<dbReference type="EMBL" id="FMUN01000005">
    <property type="protein sequence ID" value="SCY38816.1"/>
    <property type="molecule type" value="Genomic_DNA"/>
</dbReference>
<dbReference type="Proteomes" id="UP000183104">
    <property type="component" value="Unassembled WGS sequence"/>
</dbReference>
<proteinExistence type="predicted"/>
<reference evidence="3" key="1">
    <citation type="submission" date="2016-10" db="EMBL/GenBank/DDBJ databases">
        <authorList>
            <person name="Varghese N."/>
        </authorList>
    </citation>
    <scope>NUCLEOTIDE SEQUENCE [LARGE SCALE GENOMIC DNA]</scope>
    <source>
        <strain evidence="3">HL 19</strain>
    </source>
</reference>
<evidence type="ECO:0000256" key="1">
    <source>
        <dbReference type="SAM" id="Phobius"/>
    </source>
</evidence>
<organism evidence="2 3">
    <name type="scientific">Thiohalorhabdus denitrificans</name>
    <dbReference type="NCBI Taxonomy" id="381306"/>
    <lineage>
        <taxon>Bacteria</taxon>
        <taxon>Pseudomonadati</taxon>
        <taxon>Pseudomonadota</taxon>
        <taxon>Gammaproteobacteria</taxon>
        <taxon>Thiohalorhabdales</taxon>
        <taxon>Thiohalorhabdaceae</taxon>
        <taxon>Thiohalorhabdus</taxon>
    </lineage>
</organism>